<evidence type="ECO:0000313" key="4">
    <source>
        <dbReference type="Proteomes" id="UP000239899"/>
    </source>
</evidence>
<dbReference type="EMBL" id="LHPG02000017">
    <property type="protein sequence ID" value="PRW33328.1"/>
    <property type="molecule type" value="Genomic_DNA"/>
</dbReference>
<gene>
    <name evidence="3" type="ORF">C2E21_7946</name>
</gene>
<dbReference type="Pfam" id="PF21373">
    <property type="entry name" value="ZNHIT3_C"/>
    <property type="match status" value="1"/>
</dbReference>
<comment type="caution">
    <text evidence="3">The sequence shown here is derived from an EMBL/GenBank/DDBJ whole genome shotgun (WGS) entry which is preliminary data.</text>
</comment>
<dbReference type="Proteomes" id="UP000239899">
    <property type="component" value="Unassembled WGS sequence"/>
</dbReference>
<organism evidence="3 4">
    <name type="scientific">Chlorella sorokiniana</name>
    <name type="common">Freshwater green alga</name>
    <dbReference type="NCBI Taxonomy" id="3076"/>
    <lineage>
        <taxon>Eukaryota</taxon>
        <taxon>Viridiplantae</taxon>
        <taxon>Chlorophyta</taxon>
        <taxon>core chlorophytes</taxon>
        <taxon>Trebouxiophyceae</taxon>
        <taxon>Chlorellales</taxon>
        <taxon>Chlorellaceae</taxon>
        <taxon>Chlorella clade</taxon>
        <taxon>Chlorella</taxon>
    </lineage>
</organism>
<dbReference type="InterPro" id="IPR048371">
    <property type="entry name" value="ZNHIT3_C"/>
</dbReference>
<proteinExistence type="predicted"/>
<evidence type="ECO:0000259" key="2">
    <source>
        <dbReference type="Pfam" id="PF21373"/>
    </source>
</evidence>
<feature type="domain" description="Zinc finger HIT" evidence="2">
    <location>
        <begin position="202"/>
        <end position="254"/>
    </location>
</feature>
<dbReference type="AlphaFoldDB" id="A0A2P6TGS7"/>
<feature type="compositionally biased region" description="Low complexity" evidence="1">
    <location>
        <begin position="121"/>
        <end position="145"/>
    </location>
</feature>
<dbReference type="OrthoDB" id="513693at2759"/>
<dbReference type="STRING" id="3076.A0A2P6TGS7"/>
<protein>
    <submittedName>
        <fullName evidence="3">HIT-type Zinc finger family isoform 1</fullName>
    </submittedName>
</protein>
<keyword evidence="4" id="KW-1185">Reference proteome</keyword>
<feature type="compositionally biased region" description="Low complexity" evidence="1">
    <location>
        <begin position="90"/>
        <end position="113"/>
    </location>
</feature>
<feature type="region of interest" description="Disordered" evidence="1">
    <location>
        <begin position="90"/>
        <end position="155"/>
    </location>
</feature>
<accession>A0A2P6TGS7</accession>
<reference evidence="3 4" key="1">
    <citation type="journal article" date="2018" name="Plant J.">
        <title>Genome sequences of Chlorella sorokiniana UTEX 1602 and Micractinium conductrix SAG 241.80: implications to maltose excretion by a green alga.</title>
        <authorList>
            <person name="Arriola M.B."/>
            <person name="Velmurugan N."/>
            <person name="Zhang Y."/>
            <person name="Plunkett M.H."/>
            <person name="Hondzo H."/>
            <person name="Barney B.M."/>
        </authorList>
    </citation>
    <scope>NUCLEOTIDE SEQUENCE [LARGE SCALE GENOMIC DNA]</scope>
    <source>
        <strain evidence="4">UTEX 1602</strain>
    </source>
</reference>
<name>A0A2P6TGS7_CHLSO</name>
<evidence type="ECO:0000256" key="1">
    <source>
        <dbReference type="SAM" id="MobiDB-lite"/>
    </source>
</evidence>
<evidence type="ECO:0000313" key="3">
    <source>
        <dbReference type="EMBL" id="PRW33328.1"/>
    </source>
</evidence>
<sequence>MAFHQPAPHAPEPPRKLDVFLEAVTAFQAGAATLQAGTALALREDGGRLEAVTQDGTAVGLIPADKRAVLSRGPWAGTVRSVKRQAATAAVPAAASTTPQQPADGLQPSQEQQEQQEEKQQQQPPGDGAAEEQQAAAAATAAQQPAEERQGPSQPPAAVVVQVLVRFTPEEQRWAQRQPADHLAQQMEEEDTARLSREQFEALAANEELRWMLRDERLQKVVCDIDSAPDRERALLRALQAPNFKEFADKVLTVAAPETS</sequence>